<proteinExistence type="predicted"/>
<evidence type="ECO:0008006" key="4">
    <source>
        <dbReference type="Google" id="ProtNLM"/>
    </source>
</evidence>
<evidence type="ECO:0000313" key="3">
    <source>
        <dbReference type="Proteomes" id="UP000193986"/>
    </source>
</evidence>
<dbReference type="AlphaFoldDB" id="A0A1Y2BH12"/>
<evidence type="ECO:0000256" key="1">
    <source>
        <dbReference type="SAM" id="Phobius"/>
    </source>
</evidence>
<feature type="transmembrane region" description="Helical" evidence="1">
    <location>
        <begin position="57"/>
        <end position="79"/>
    </location>
</feature>
<evidence type="ECO:0000313" key="2">
    <source>
        <dbReference type="EMBL" id="ORY34036.1"/>
    </source>
</evidence>
<reference evidence="2 3" key="1">
    <citation type="submission" date="2016-07" db="EMBL/GenBank/DDBJ databases">
        <title>Pervasive Adenine N6-methylation of Active Genes in Fungi.</title>
        <authorList>
            <consortium name="DOE Joint Genome Institute"/>
            <person name="Mondo S.J."/>
            <person name="Dannebaum R.O."/>
            <person name="Kuo R.C."/>
            <person name="Labutti K."/>
            <person name="Haridas S."/>
            <person name="Kuo A."/>
            <person name="Salamov A."/>
            <person name="Ahrendt S.R."/>
            <person name="Lipzen A."/>
            <person name="Sullivan W."/>
            <person name="Andreopoulos W.B."/>
            <person name="Clum A."/>
            <person name="Lindquist E."/>
            <person name="Daum C."/>
            <person name="Ramamoorthy G.K."/>
            <person name="Gryganskyi A."/>
            <person name="Culley D."/>
            <person name="Magnuson J.K."/>
            <person name="James T.Y."/>
            <person name="O'Malley M.A."/>
            <person name="Stajich J.E."/>
            <person name="Spatafora J.W."/>
            <person name="Visel A."/>
            <person name="Grigoriev I.V."/>
        </authorList>
    </citation>
    <scope>NUCLEOTIDE SEQUENCE [LARGE SCALE GENOMIC DNA]</scope>
    <source>
        <strain evidence="2 3">68-887.2</strain>
    </source>
</reference>
<sequence length="147" mass="16493">MSPVPQQKGRTIQWPDNPHSMPQYSRLSVAEIDTTRLIVDLYETIHAQNSWNLMTGLFILCVGFALGILVFASVHDLVLHVNGCYGRERESTTSETRSCEHQHHLHGEKESVEQALALVSVNTIDEKRGDTLDEEELVVLTIGRDGL</sequence>
<dbReference type="InParanoid" id="A0A1Y2BH12"/>
<keyword evidence="1" id="KW-0472">Membrane</keyword>
<organism evidence="2 3">
    <name type="scientific">Naematelia encephala</name>
    <dbReference type="NCBI Taxonomy" id="71784"/>
    <lineage>
        <taxon>Eukaryota</taxon>
        <taxon>Fungi</taxon>
        <taxon>Dikarya</taxon>
        <taxon>Basidiomycota</taxon>
        <taxon>Agaricomycotina</taxon>
        <taxon>Tremellomycetes</taxon>
        <taxon>Tremellales</taxon>
        <taxon>Naemateliaceae</taxon>
        <taxon>Naematelia</taxon>
    </lineage>
</organism>
<keyword evidence="1" id="KW-0812">Transmembrane</keyword>
<dbReference type="EMBL" id="MCFC01000004">
    <property type="protein sequence ID" value="ORY34036.1"/>
    <property type="molecule type" value="Genomic_DNA"/>
</dbReference>
<name>A0A1Y2BH12_9TREE</name>
<dbReference type="Proteomes" id="UP000193986">
    <property type="component" value="Unassembled WGS sequence"/>
</dbReference>
<keyword evidence="1" id="KW-1133">Transmembrane helix</keyword>
<keyword evidence="3" id="KW-1185">Reference proteome</keyword>
<gene>
    <name evidence="2" type="ORF">BCR39DRAFT_233931</name>
</gene>
<comment type="caution">
    <text evidence="2">The sequence shown here is derived from an EMBL/GenBank/DDBJ whole genome shotgun (WGS) entry which is preliminary data.</text>
</comment>
<protein>
    <recommendedName>
        <fullName evidence="4">Copper transporter</fullName>
    </recommendedName>
</protein>
<accession>A0A1Y2BH12</accession>